<dbReference type="RefSeq" id="WP_191176577.1">
    <property type="nucleotide sequence ID" value="NZ_JACWMW010000003.1"/>
</dbReference>
<reference evidence="1 2" key="1">
    <citation type="submission" date="2020-09" db="EMBL/GenBank/DDBJ databases">
        <title>Novel species of Mucilaginibacter isolated from a glacier on the Tibetan Plateau.</title>
        <authorList>
            <person name="Liu Q."/>
            <person name="Xin Y.-H."/>
        </authorList>
    </citation>
    <scope>NUCLEOTIDE SEQUENCE [LARGE SCALE GENOMIC DNA]</scope>
    <source>
        <strain evidence="1 2">CGMCC 1.13878</strain>
    </source>
</reference>
<name>A0ABR7X861_9SPHI</name>
<dbReference type="EMBL" id="JACWMW010000003">
    <property type="protein sequence ID" value="MBD1386744.1"/>
    <property type="molecule type" value="Genomic_DNA"/>
</dbReference>
<accession>A0ABR7X861</accession>
<sequence>MKILIVTCLKEYLKDVARIFKQSNIDVFSTNEITGHRDITTGNLLEEWFASGGENADSMMIFTFTAAANAGKGLELIKIYNEKLKGDFPIRAFIMPVERAV</sequence>
<protein>
    <recommendedName>
        <fullName evidence="3">DUF3240 domain-containing protein</fullName>
    </recommendedName>
</protein>
<evidence type="ECO:0000313" key="2">
    <source>
        <dbReference type="Proteomes" id="UP000618754"/>
    </source>
</evidence>
<organism evidence="1 2">
    <name type="scientific">Mucilaginibacter rigui</name>
    <dbReference type="NCBI Taxonomy" id="534635"/>
    <lineage>
        <taxon>Bacteria</taxon>
        <taxon>Pseudomonadati</taxon>
        <taxon>Bacteroidota</taxon>
        <taxon>Sphingobacteriia</taxon>
        <taxon>Sphingobacteriales</taxon>
        <taxon>Sphingobacteriaceae</taxon>
        <taxon>Mucilaginibacter</taxon>
    </lineage>
</organism>
<gene>
    <name evidence="1" type="ORF">IDJ75_15785</name>
</gene>
<keyword evidence="2" id="KW-1185">Reference proteome</keyword>
<evidence type="ECO:0008006" key="3">
    <source>
        <dbReference type="Google" id="ProtNLM"/>
    </source>
</evidence>
<proteinExistence type="predicted"/>
<evidence type="ECO:0000313" key="1">
    <source>
        <dbReference type="EMBL" id="MBD1386744.1"/>
    </source>
</evidence>
<comment type="caution">
    <text evidence="1">The sequence shown here is derived from an EMBL/GenBank/DDBJ whole genome shotgun (WGS) entry which is preliminary data.</text>
</comment>
<dbReference type="Proteomes" id="UP000618754">
    <property type="component" value="Unassembled WGS sequence"/>
</dbReference>